<sequence length="328" mass="37117">MADHARFHDDGFFSPLGDHLAPYYKAIHLLAGKNPSKDDVSDLQFMLVASSALWNVDLLSGRPKLAMVHLRAGKGLLEHLRNRRHADPALLQEVHSQFQALSEVAYGDADCDFDPEDFDLSRFENDADFPLQPFSTLLEARNSLRRCLWAVFLAQNARAKSEKSILESAELVDIPLLLRSNPAYGAVCSNAVDRWHYRLSLSSAIIPENERDVLVMHVILARIALRYRNPAHSVYNQEKTEQMLRLVYRQLDVLFTHRHENLDYYVSTGSSATALLPLLTLISRLTSNKDLARKVALQMQVLESEGEASKSNIWLGFTLGPMQGRRRP</sequence>
<accession>A0AA39CJN7</accession>
<reference evidence="1" key="1">
    <citation type="submission" date="2022-10" db="EMBL/GenBank/DDBJ databases">
        <title>Culturing micro-colonial fungi from biological soil crusts in the Mojave desert and describing Neophaeococcomyces mojavensis, and introducing the new genera and species Taxawa tesnikishii.</title>
        <authorList>
            <person name="Kurbessoian T."/>
            <person name="Stajich J.E."/>
        </authorList>
    </citation>
    <scope>NUCLEOTIDE SEQUENCE</scope>
    <source>
        <strain evidence="1">TK_41</strain>
    </source>
</reference>
<organism evidence="1 2">
    <name type="scientific">Cladophialophora chaetospira</name>
    <dbReference type="NCBI Taxonomy" id="386627"/>
    <lineage>
        <taxon>Eukaryota</taxon>
        <taxon>Fungi</taxon>
        <taxon>Dikarya</taxon>
        <taxon>Ascomycota</taxon>
        <taxon>Pezizomycotina</taxon>
        <taxon>Eurotiomycetes</taxon>
        <taxon>Chaetothyriomycetidae</taxon>
        <taxon>Chaetothyriales</taxon>
        <taxon>Herpotrichiellaceae</taxon>
        <taxon>Cladophialophora</taxon>
    </lineage>
</organism>
<evidence type="ECO:0008006" key="3">
    <source>
        <dbReference type="Google" id="ProtNLM"/>
    </source>
</evidence>
<keyword evidence="2" id="KW-1185">Reference proteome</keyword>
<proteinExistence type="predicted"/>
<comment type="caution">
    <text evidence="1">The sequence shown here is derived from an EMBL/GenBank/DDBJ whole genome shotgun (WGS) entry which is preliminary data.</text>
</comment>
<dbReference type="AlphaFoldDB" id="A0AA39CJN7"/>
<name>A0AA39CJN7_9EURO</name>
<protein>
    <recommendedName>
        <fullName evidence="3">Transcription factor domain-containing protein</fullName>
    </recommendedName>
</protein>
<evidence type="ECO:0000313" key="1">
    <source>
        <dbReference type="EMBL" id="KAJ9610710.1"/>
    </source>
</evidence>
<evidence type="ECO:0000313" key="2">
    <source>
        <dbReference type="Proteomes" id="UP001172673"/>
    </source>
</evidence>
<gene>
    <name evidence="1" type="ORF">H2200_005487</name>
</gene>
<dbReference type="Proteomes" id="UP001172673">
    <property type="component" value="Unassembled WGS sequence"/>
</dbReference>
<dbReference type="EMBL" id="JAPDRK010000007">
    <property type="protein sequence ID" value="KAJ9610710.1"/>
    <property type="molecule type" value="Genomic_DNA"/>
</dbReference>